<dbReference type="Gene3D" id="3.40.50.1820">
    <property type="entry name" value="alpha/beta hydrolase"/>
    <property type="match status" value="1"/>
</dbReference>
<protein>
    <submittedName>
        <fullName evidence="2">Thioesterase</fullName>
    </submittedName>
</protein>
<name>A0ABX5SM53_9LACO</name>
<dbReference type="InterPro" id="IPR029058">
    <property type="entry name" value="AB_hydrolase_fold"/>
</dbReference>
<feature type="domain" description="BAAT/Acyl-CoA thioester hydrolase C-terminal" evidence="1">
    <location>
        <begin position="68"/>
        <end position="243"/>
    </location>
</feature>
<dbReference type="InterPro" id="IPR014940">
    <property type="entry name" value="BAAT_C"/>
</dbReference>
<sequence length="251" mass="28853">MPTQLSRKIFYPKHANRLPAIIVLSGSEGGIEKAQSIAQLLANHGFSALAIGYFNIKGLTSNLSQIPIEIIKSAIDFLKSHDVTDKDRIGIYGRSKGAEFALLAASYYTQIKCVVINSPSNIVYEGISHKRLPIRKSSWSYKGKDINYFPFSYRSFIWSKIKNQSFPIVRENSEYEIPVEKTNGNIFCVFSTKDEIWNAELATTRIEKRLKRYQFKNKLRIMRVEHTGHMLTVPFQPNNRYKSISQCRNYE</sequence>
<organism evidence="2 3">
    <name type="scientific">Leuconostoc kimchii</name>
    <dbReference type="NCBI Taxonomy" id="136609"/>
    <lineage>
        <taxon>Bacteria</taxon>
        <taxon>Bacillati</taxon>
        <taxon>Bacillota</taxon>
        <taxon>Bacilli</taxon>
        <taxon>Lactobacillales</taxon>
        <taxon>Lactobacillaceae</taxon>
        <taxon>Leuconostoc</taxon>
    </lineage>
</organism>
<evidence type="ECO:0000313" key="3">
    <source>
        <dbReference type="Proteomes" id="UP000295756"/>
    </source>
</evidence>
<dbReference type="PANTHER" id="PTHR10824">
    <property type="entry name" value="ACYL-COENZYME A THIOESTERASE-RELATED"/>
    <property type="match status" value="1"/>
</dbReference>
<reference evidence="2 3" key="1">
    <citation type="submission" date="2019-03" db="EMBL/GenBank/DDBJ databases">
        <title>Complete Genome Sequence of Leuconostoc kimchii strain NKJ218 Isolated from Homemade Kimchi.</title>
        <authorList>
            <person name="Jung J.Y."/>
            <person name="Jin H.M."/>
            <person name="Jung J.-W."/>
            <person name="Lee S.-Y."/>
            <person name="Ryu B.-G."/>
            <person name="Han S.-S."/>
            <person name="Kang H.K."/>
            <person name="Choi H.W."/>
            <person name="Chung E.J."/>
            <person name="Choi K.-M."/>
        </authorList>
    </citation>
    <scope>NUCLEOTIDE SEQUENCE [LARGE SCALE GENOMIC DNA]</scope>
    <source>
        <strain evidence="2 3">NKJ218</strain>
    </source>
</reference>
<dbReference type="PANTHER" id="PTHR10824:SF4">
    <property type="entry name" value="ACYL-COENZYME A THIOESTERASE 1-LIKE"/>
    <property type="match status" value="1"/>
</dbReference>
<dbReference type="Pfam" id="PF08840">
    <property type="entry name" value="BAAT_C"/>
    <property type="match status" value="1"/>
</dbReference>
<dbReference type="Proteomes" id="UP000295756">
    <property type="component" value="Chromosome"/>
</dbReference>
<proteinExistence type="predicted"/>
<dbReference type="EMBL" id="CP037939">
    <property type="protein sequence ID" value="QBR48444.1"/>
    <property type="molecule type" value="Genomic_DNA"/>
</dbReference>
<gene>
    <name evidence="2" type="ORF">EW139_05170</name>
</gene>
<dbReference type="SUPFAM" id="SSF53474">
    <property type="entry name" value="alpha/beta-Hydrolases"/>
    <property type="match status" value="1"/>
</dbReference>
<keyword evidence="3" id="KW-1185">Reference proteome</keyword>
<evidence type="ECO:0000313" key="2">
    <source>
        <dbReference type="EMBL" id="QBR48444.1"/>
    </source>
</evidence>
<evidence type="ECO:0000259" key="1">
    <source>
        <dbReference type="Pfam" id="PF08840"/>
    </source>
</evidence>
<accession>A0ABX5SM53</accession>
<dbReference type="RefSeq" id="WP_134833630.1">
    <property type="nucleotide sequence ID" value="NZ_CP037939.1"/>
</dbReference>